<evidence type="ECO:0000313" key="3">
    <source>
        <dbReference type="Proteomes" id="UP000799770"/>
    </source>
</evidence>
<feature type="compositionally biased region" description="Basic and acidic residues" evidence="1">
    <location>
        <begin position="25"/>
        <end position="34"/>
    </location>
</feature>
<proteinExistence type="predicted"/>
<sequence length="132" mass="14519">MSTGNTEMMKTSRATDTPRGCWTSREQKAIEKHIQRSRVGGSPQTQSPKNTSRIDTPKQGSAKKEALRDVTNKGHAKLEKVDARGRARDLDGGGVSKGKSKSMSPHFSPTFSPRTSGIFNFKGLTSRSYRYS</sequence>
<reference evidence="2" key="1">
    <citation type="journal article" date="2020" name="Stud. Mycol.">
        <title>101 Dothideomycetes genomes: a test case for predicting lifestyles and emergence of pathogens.</title>
        <authorList>
            <person name="Haridas S."/>
            <person name="Albert R."/>
            <person name="Binder M."/>
            <person name="Bloem J."/>
            <person name="Labutti K."/>
            <person name="Salamov A."/>
            <person name="Andreopoulos B."/>
            <person name="Baker S."/>
            <person name="Barry K."/>
            <person name="Bills G."/>
            <person name="Bluhm B."/>
            <person name="Cannon C."/>
            <person name="Castanera R."/>
            <person name="Culley D."/>
            <person name="Daum C."/>
            <person name="Ezra D."/>
            <person name="Gonzalez J."/>
            <person name="Henrissat B."/>
            <person name="Kuo A."/>
            <person name="Liang C."/>
            <person name="Lipzen A."/>
            <person name="Lutzoni F."/>
            <person name="Magnuson J."/>
            <person name="Mondo S."/>
            <person name="Nolan M."/>
            <person name="Ohm R."/>
            <person name="Pangilinan J."/>
            <person name="Park H.-J."/>
            <person name="Ramirez L."/>
            <person name="Alfaro M."/>
            <person name="Sun H."/>
            <person name="Tritt A."/>
            <person name="Yoshinaga Y."/>
            <person name="Zwiers L.-H."/>
            <person name="Turgeon B."/>
            <person name="Goodwin S."/>
            <person name="Spatafora J."/>
            <person name="Crous P."/>
            <person name="Grigoriev I."/>
        </authorList>
    </citation>
    <scope>NUCLEOTIDE SEQUENCE</scope>
    <source>
        <strain evidence="2">CBS 627.86</strain>
    </source>
</reference>
<feature type="compositionally biased region" description="Polar residues" evidence="1">
    <location>
        <begin position="1"/>
        <end position="15"/>
    </location>
</feature>
<dbReference type="EMBL" id="ML977332">
    <property type="protein sequence ID" value="KAF2112013.1"/>
    <property type="molecule type" value="Genomic_DNA"/>
</dbReference>
<accession>A0A6A5YYW7</accession>
<keyword evidence="3" id="KW-1185">Reference proteome</keyword>
<evidence type="ECO:0000256" key="1">
    <source>
        <dbReference type="SAM" id="MobiDB-lite"/>
    </source>
</evidence>
<feature type="compositionally biased region" description="Polar residues" evidence="1">
    <location>
        <begin position="105"/>
        <end position="119"/>
    </location>
</feature>
<dbReference type="AlphaFoldDB" id="A0A6A5YYW7"/>
<organism evidence="2 3">
    <name type="scientific">Lophiotrema nucula</name>
    <dbReference type="NCBI Taxonomy" id="690887"/>
    <lineage>
        <taxon>Eukaryota</taxon>
        <taxon>Fungi</taxon>
        <taxon>Dikarya</taxon>
        <taxon>Ascomycota</taxon>
        <taxon>Pezizomycotina</taxon>
        <taxon>Dothideomycetes</taxon>
        <taxon>Pleosporomycetidae</taxon>
        <taxon>Pleosporales</taxon>
        <taxon>Lophiotremataceae</taxon>
        <taxon>Lophiotrema</taxon>
    </lineage>
</organism>
<protein>
    <submittedName>
        <fullName evidence="2">Uncharacterized protein</fullName>
    </submittedName>
</protein>
<feature type="region of interest" description="Disordered" evidence="1">
    <location>
        <begin position="1"/>
        <end position="119"/>
    </location>
</feature>
<dbReference type="Proteomes" id="UP000799770">
    <property type="component" value="Unassembled WGS sequence"/>
</dbReference>
<feature type="compositionally biased region" description="Basic and acidic residues" evidence="1">
    <location>
        <begin position="62"/>
        <end position="91"/>
    </location>
</feature>
<gene>
    <name evidence="2" type="ORF">BDV96DRAFT_689818</name>
</gene>
<evidence type="ECO:0000313" key="2">
    <source>
        <dbReference type="EMBL" id="KAF2112013.1"/>
    </source>
</evidence>
<name>A0A6A5YYW7_9PLEO</name>
<feature type="compositionally biased region" description="Polar residues" evidence="1">
    <location>
        <begin position="42"/>
        <end position="54"/>
    </location>
</feature>